<dbReference type="RefSeq" id="WP_303907533.1">
    <property type="nucleotide sequence ID" value="NZ_DYXC01000133.1"/>
</dbReference>
<sequence>MSILSLAGWISVFFLSFGAFGALYRIVRGPALLDRAIALDVILIVFSSGLTVWMALNDSTYFIVLVVVASLIGFISSATLARFTVEGAQANQAEPEPQQGPTGGEV</sequence>
<evidence type="ECO:0000313" key="10">
    <source>
        <dbReference type="Proteomes" id="UP000703315"/>
    </source>
</evidence>
<comment type="subcellular location">
    <subcellularLocation>
        <location evidence="1">Cell membrane</location>
        <topology evidence="1">Multi-pass membrane protein</topology>
    </subcellularLocation>
</comment>
<comment type="similarity">
    <text evidence="2">Belongs to the CPA3 antiporters (TC 2.A.63) subunit F family.</text>
</comment>
<gene>
    <name evidence="9" type="ORF">K8V32_11615</name>
</gene>
<dbReference type="AlphaFoldDB" id="A0A921K8C4"/>
<keyword evidence="6 8" id="KW-1133">Transmembrane helix</keyword>
<dbReference type="PANTHER" id="PTHR34702:SF1">
    <property type="entry name" value="NA(+)_H(+) ANTIPORTER SUBUNIT F"/>
    <property type="match status" value="1"/>
</dbReference>
<evidence type="ECO:0000313" key="9">
    <source>
        <dbReference type="EMBL" id="HJF15428.1"/>
    </source>
</evidence>
<organism evidence="9 10">
    <name type="scientific">Enteractinococcus helveticum</name>
    <dbReference type="NCBI Taxonomy" id="1837282"/>
    <lineage>
        <taxon>Bacteria</taxon>
        <taxon>Bacillati</taxon>
        <taxon>Actinomycetota</taxon>
        <taxon>Actinomycetes</taxon>
        <taxon>Micrococcales</taxon>
        <taxon>Micrococcaceae</taxon>
    </lineage>
</organism>
<evidence type="ECO:0000256" key="6">
    <source>
        <dbReference type="ARBA" id="ARBA00022989"/>
    </source>
</evidence>
<keyword evidence="3" id="KW-0813">Transport</keyword>
<feature type="transmembrane region" description="Helical" evidence="8">
    <location>
        <begin position="36"/>
        <end position="56"/>
    </location>
</feature>
<reference evidence="9" key="2">
    <citation type="submission" date="2021-09" db="EMBL/GenBank/DDBJ databases">
        <authorList>
            <person name="Gilroy R."/>
        </authorList>
    </citation>
    <scope>NUCLEOTIDE SEQUENCE</scope>
    <source>
        <strain evidence="9">ChiHjej13B12-14962</strain>
    </source>
</reference>
<comment type="caution">
    <text evidence="9">The sequence shown here is derived from an EMBL/GenBank/DDBJ whole genome shotgun (WGS) entry which is preliminary data.</text>
</comment>
<evidence type="ECO:0000256" key="8">
    <source>
        <dbReference type="SAM" id="Phobius"/>
    </source>
</evidence>
<reference evidence="9" key="1">
    <citation type="journal article" date="2021" name="PeerJ">
        <title>Extensive microbial diversity within the chicken gut microbiome revealed by metagenomics and culture.</title>
        <authorList>
            <person name="Gilroy R."/>
            <person name="Ravi A."/>
            <person name="Getino M."/>
            <person name="Pursley I."/>
            <person name="Horton D.L."/>
            <person name="Alikhan N.F."/>
            <person name="Baker D."/>
            <person name="Gharbi K."/>
            <person name="Hall N."/>
            <person name="Watson M."/>
            <person name="Adriaenssens E.M."/>
            <person name="Foster-Nyarko E."/>
            <person name="Jarju S."/>
            <person name="Secka A."/>
            <person name="Antonio M."/>
            <person name="Oren A."/>
            <person name="Chaudhuri R.R."/>
            <person name="La Ragione R."/>
            <person name="Hildebrand F."/>
            <person name="Pallen M.J."/>
        </authorList>
    </citation>
    <scope>NUCLEOTIDE SEQUENCE</scope>
    <source>
        <strain evidence="9">ChiHjej13B12-14962</strain>
    </source>
</reference>
<feature type="transmembrane region" description="Helical" evidence="8">
    <location>
        <begin position="62"/>
        <end position="81"/>
    </location>
</feature>
<keyword evidence="5 8" id="KW-0812">Transmembrane</keyword>
<accession>A0A921K8C4</accession>
<evidence type="ECO:0000256" key="2">
    <source>
        <dbReference type="ARBA" id="ARBA00009212"/>
    </source>
</evidence>
<dbReference type="PANTHER" id="PTHR34702">
    <property type="entry name" value="NA(+)/H(+) ANTIPORTER SUBUNIT F1"/>
    <property type="match status" value="1"/>
</dbReference>
<name>A0A921K8C4_9MICC</name>
<evidence type="ECO:0000256" key="7">
    <source>
        <dbReference type="ARBA" id="ARBA00023136"/>
    </source>
</evidence>
<evidence type="ECO:0000256" key="5">
    <source>
        <dbReference type="ARBA" id="ARBA00022692"/>
    </source>
</evidence>
<dbReference type="EMBL" id="DYXC01000133">
    <property type="protein sequence ID" value="HJF15428.1"/>
    <property type="molecule type" value="Genomic_DNA"/>
</dbReference>
<dbReference type="InterPro" id="IPR007208">
    <property type="entry name" value="MrpF/PhaF-like"/>
</dbReference>
<proteinExistence type="inferred from homology"/>
<protein>
    <submittedName>
        <fullName evidence="9">Sodium:proton antiporter</fullName>
    </submittedName>
</protein>
<evidence type="ECO:0000256" key="3">
    <source>
        <dbReference type="ARBA" id="ARBA00022448"/>
    </source>
</evidence>
<keyword evidence="7 8" id="KW-0472">Membrane</keyword>
<dbReference type="Pfam" id="PF04066">
    <property type="entry name" value="MrpF_PhaF"/>
    <property type="match status" value="1"/>
</dbReference>
<dbReference type="Proteomes" id="UP000703315">
    <property type="component" value="Unassembled WGS sequence"/>
</dbReference>
<feature type="transmembrane region" description="Helical" evidence="8">
    <location>
        <begin position="6"/>
        <end position="24"/>
    </location>
</feature>
<evidence type="ECO:0000256" key="1">
    <source>
        <dbReference type="ARBA" id="ARBA00004651"/>
    </source>
</evidence>
<keyword evidence="4" id="KW-1003">Cell membrane</keyword>
<dbReference type="GO" id="GO:0005886">
    <property type="term" value="C:plasma membrane"/>
    <property type="evidence" value="ECO:0007669"/>
    <property type="project" value="UniProtKB-SubCell"/>
</dbReference>
<evidence type="ECO:0000256" key="4">
    <source>
        <dbReference type="ARBA" id="ARBA00022475"/>
    </source>
</evidence>
<dbReference type="GO" id="GO:0015385">
    <property type="term" value="F:sodium:proton antiporter activity"/>
    <property type="evidence" value="ECO:0007669"/>
    <property type="project" value="TreeGrafter"/>
</dbReference>